<dbReference type="SUPFAM" id="SSF48179">
    <property type="entry name" value="6-phosphogluconate dehydrogenase C-terminal domain-like"/>
    <property type="match status" value="2"/>
</dbReference>
<evidence type="ECO:0000256" key="1">
    <source>
        <dbReference type="ARBA" id="ARBA00023002"/>
    </source>
</evidence>
<protein>
    <submittedName>
        <fullName evidence="5">3-hydroxyacyl-CoA dehydrogenase</fullName>
    </submittedName>
</protein>
<dbReference type="Pfam" id="PF02737">
    <property type="entry name" value="3HCDH_N"/>
    <property type="match status" value="1"/>
</dbReference>
<dbReference type="Pfam" id="PF00725">
    <property type="entry name" value="3HCDH"/>
    <property type="match status" value="2"/>
</dbReference>
<dbReference type="Gene3D" id="1.10.1040.10">
    <property type="entry name" value="N-(1-d-carboxylethyl)-l-norvaline Dehydrogenase, domain 2"/>
    <property type="match status" value="2"/>
</dbReference>
<dbReference type="KEGG" id="asue:F2A31_07795"/>
<evidence type="ECO:0000256" key="2">
    <source>
        <dbReference type="ARBA" id="ARBA00023027"/>
    </source>
</evidence>
<keyword evidence="1" id="KW-0560">Oxidoreductase</keyword>
<dbReference type="InterPro" id="IPR008927">
    <property type="entry name" value="6-PGluconate_DH-like_C_sf"/>
</dbReference>
<proteinExistence type="predicted"/>
<reference evidence="5 6" key="1">
    <citation type="submission" date="2019-09" db="EMBL/GenBank/DDBJ databases">
        <title>Acinetobacter sp. C16S1 isolated from saline soil.</title>
        <authorList>
            <person name="Xu L."/>
            <person name="Sun J.-Q."/>
        </authorList>
    </citation>
    <scope>NUCLEOTIDE SEQUENCE [LARGE SCALE GENOMIC DNA]</scope>
    <source>
        <strain evidence="5 6">C16S1</strain>
    </source>
</reference>
<keyword evidence="6" id="KW-1185">Reference proteome</keyword>
<dbReference type="PANTHER" id="PTHR48075">
    <property type="entry name" value="3-HYDROXYACYL-COA DEHYDROGENASE FAMILY PROTEIN"/>
    <property type="match status" value="1"/>
</dbReference>
<dbReference type="GO" id="GO:0070403">
    <property type="term" value="F:NAD+ binding"/>
    <property type="evidence" value="ECO:0007669"/>
    <property type="project" value="InterPro"/>
</dbReference>
<evidence type="ECO:0000259" key="3">
    <source>
        <dbReference type="Pfam" id="PF00725"/>
    </source>
</evidence>
<organism evidence="5 6">
    <name type="scientific">Acinetobacter suaedae</name>
    <dbReference type="NCBI Taxonomy" id="2609668"/>
    <lineage>
        <taxon>Bacteria</taxon>
        <taxon>Pseudomonadati</taxon>
        <taxon>Pseudomonadota</taxon>
        <taxon>Gammaproteobacteria</taxon>
        <taxon>Moraxellales</taxon>
        <taxon>Moraxellaceae</taxon>
        <taxon>Acinetobacter</taxon>
    </lineage>
</organism>
<gene>
    <name evidence="5" type="ORF">F2A31_07795</name>
</gene>
<feature type="domain" description="3-hydroxyacyl-CoA dehydrogenase NAD binding" evidence="4">
    <location>
        <begin position="10"/>
        <end position="189"/>
    </location>
</feature>
<dbReference type="EMBL" id="CP043909">
    <property type="protein sequence ID" value="QER39621.1"/>
    <property type="molecule type" value="Genomic_DNA"/>
</dbReference>
<accession>A0A5P1URS8</accession>
<dbReference type="Proteomes" id="UP000325177">
    <property type="component" value="Chromosome"/>
</dbReference>
<dbReference type="InterPro" id="IPR013328">
    <property type="entry name" value="6PGD_dom2"/>
</dbReference>
<sequence length="517" mass="57329">MINMRYDIQTIGIIGVGTMGSGIAQIAAQSGHTTYLYDTKAGAAQQAKEKLAQTFEKLVEKNKISAEQAQAANNHLVIAQQLEDLKACDLIVEAIIERLDIKQSLMQQLESIISDNTILASNTSSLSITAIAANCSKPERVVGYHFFNPVPLMKVVEVIQGLKTDPDIVDVLNQLSRKMGHRPVVAKDTPGFIINHAGRGYGTEALKILNENVCHFSEIDRILREGVGFRMGPFELMDLTGLDVSHPVMESIYHQYYEEIRYKPSPLTKQMLDGKQLGRKVNQGFYNYETGSKVGEQPVQLVERLNEYPKVWIAADFSEDQKQLESYLIGQNIALDTGEQPHPNSLCLLACYGEDTTHAAKRLNVQPEQAVAIDMLCGIVKHRTLMPSLVTKPEYRLAAHSIFNLDGGMVSEIAESIGFVGQRVLSMVINLGCDIAQQNIATVDDINAAVRLGLGYPFGPIEWGDHVGGQKVLLTLNRMATLTYDPRYRPSPWLQRRVALNLPLTFTSNDKKGIYQC</sequence>
<feature type="domain" description="3-hydroxyacyl-CoA dehydrogenase C-terminal" evidence="3">
    <location>
        <begin position="418"/>
        <end position="501"/>
    </location>
</feature>
<name>A0A5P1URS8_9GAMM</name>
<evidence type="ECO:0000259" key="4">
    <source>
        <dbReference type="Pfam" id="PF02737"/>
    </source>
</evidence>
<dbReference type="GO" id="GO:0016616">
    <property type="term" value="F:oxidoreductase activity, acting on the CH-OH group of donors, NAD or NADP as acceptor"/>
    <property type="evidence" value="ECO:0007669"/>
    <property type="project" value="InterPro"/>
</dbReference>
<dbReference type="InterPro" id="IPR006176">
    <property type="entry name" value="3-OHacyl-CoA_DH_NAD-bd"/>
</dbReference>
<dbReference type="Gene3D" id="3.40.50.720">
    <property type="entry name" value="NAD(P)-binding Rossmann-like Domain"/>
    <property type="match status" value="1"/>
</dbReference>
<feature type="domain" description="3-hydroxyacyl-CoA dehydrogenase C-terminal" evidence="3">
    <location>
        <begin position="191"/>
        <end position="288"/>
    </location>
</feature>
<dbReference type="FunFam" id="3.40.50.720:FF:000009">
    <property type="entry name" value="Fatty oxidation complex, alpha subunit"/>
    <property type="match status" value="1"/>
</dbReference>
<dbReference type="PANTHER" id="PTHR48075:SF5">
    <property type="entry name" value="3-HYDROXYBUTYRYL-COA DEHYDROGENASE"/>
    <property type="match status" value="1"/>
</dbReference>
<dbReference type="NCBIfam" id="NF006124">
    <property type="entry name" value="PRK08268.1"/>
    <property type="match status" value="1"/>
</dbReference>
<dbReference type="AlphaFoldDB" id="A0A5P1URS8"/>
<dbReference type="InterPro" id="IPR036291">
    <property type="entry name" value="NAD(P)-bd_dom_sf"/>
</dbReference>
<dbReference type="InterPro" id="IPR006108">
    <property type="entry name" value="3HC_DH_C"/>
</dbReference>
<keyword evidence="2" id="KW-0520">NAD</keyword>
<evidence type="ECO:0000313" key="6">
    <source>
        <dbReference type="Proteomes" id="UP000325177"/>
    </source>
</evidence>
<evidence type="ECO:0000313" key="5">
    <source>
        <dbReference type="EMBL" id="QER39621.1"/>
    </source>
</evidence>
<dbReference type="SUPFAM" id="SSF51735">
    <property type="entry name" value="NAD(P)-binding Rossmann-fold domains"/>
    <property type="match status" value="1"/>
</dbReference>
<dbReference type="GO" id="GO:0006631">
    <property type="term" value="P:fatty acid metabolic process"/>
    <property type="evidence" value="ECO:0007669"/>
    <property type="project" value="InterPro"/>
</dbReference>